<reference evidence="1 2" key="1">
    <citation type="submission" date="2010-12" db="EMBL/GenBank/DDBJ databases">
        <authorList>
            <person name="Muzny D."/>
            <person name="Qin X."/>
            <person name="Deng J."/>
            <person name="Jiang H."/>
            <person name="Liu Y."/>
            <person name="Qu J."/>
            <person name="Song X.-Z."/>
            <person name="Zhang L."/>
            <person name="Thornton R."/>
            <person name="Coyle M."/>
            <person name="Francisco L."/>
            <person name="Jackson L."/>
            <person name="Javaid M."/>
            <person name="Korchina V."/>
            <person name="Kovar C."/>
            <person name="Mata R."/>
            <person name="Mathew T."/>
            <person name="Ngo R."/>
            <person name="Nguyen L."/>
            <person name="Nguyen N."/>
            <person name="Okwuonu G."/>
            <person name="Ongeri F."/>
            <person name="Pham C."/>
            <person name="Simmons D."/>
            <person name="Wilczek-Boney K."/>
            <person name="Hale W."/>
            <person name="Jakkamsetti A."/>
            <person name="Pham P."/>
            <person name="Ruth R."/>
            <person name="San Lucas F."/>
            <person name="Warren J."/>
            <person name="Zhang J."/>
            <person name="Zhao Z."/>
            <person name="Zhou C."/>
            <person name="Zhu D."/>
            <person name="Lee S."/>
            <person name="Bess C."/>
            <person name="Blankenburg K."/>
            <person name="Forbes L."/>
            <person name="Fu Q."/>
            <person name="Gubbala S."/>
            <person name="Hirani K."/>
            <person name="Jayaseelan J.C."/>
            <person name="Lara F."/>
            <person name="Munidasa M."/>
            <person name="Palculict T."/>
            <person name="Patil S."/>
            <person name="Pu L.-L."/>
            <person name="Saada N."/>
            <person name="Tang L."/>
            <person name="Weissenberger G."/>
            <person name="Zhu Y."/>
            <person name="Hemphill L."/>
            <person name="Shang Y."/>
            <person name="Youmans B."/>
            <person name="Ayvaz T."/>
            <person name="Ross M."/>
            <person name="Santibanez J."/>
            <person name="Aqrawi P."/>
            <person name="Gross S."/>
            <person name="Joshi V."/>
            <person name="Fowler G."/>
            <person name="Nazareth L."/>
            <person name="Reid J."/>
            <person name="Worley K."/>
            <person name="Petrosino J."/>
            <person name="Highlander S."/>
            <person name="Gibbs R."/>
        </authorList>
    </citation>
    <scope>NUCLEOTIDE SEQUENCE [LARGE SCALE GENOMIC DNA]</scope>
    <source>
        <strain evidence="1 2">ATCC 23263</strain>
    </source>
</reference>
<dbReference type="HOGENOM" id="CLU_3083672_0_0_9"/>
<dbReference type="AlphaFoldDB" id="E6MJL4"/>
<organism evidence="1 2">
    <name type="scientific">Pseudoramibacter alactolyticus ATCC 23263</name>
    <dbReference type="NCBI Taxonomy" id="887929"/>
    <lineage>
        <taxon>Bacteria</taxon>
        <taxon>Bacillati</taxon>
        <taxon>Bacillota</taxon>
        <taxon>Clostridia</taxon>
        <taxon>Eubacteriales</taxon>
        <taxon>Eubacteriaceae</taxon>
        <taxon>Pseudoramibacter</taxon>
    </lineage>
</organism>
<dbReference type="Proteomes" id="UP000004754">
    <property type="component" value="Unassembled WGS sequence"/>
</dbReference>
<name>E6MJL4_9FIRM</name>
<evidence type="ECO:0000313" key="1">
    <source>
        <dbReference type="EMBL" id="EFV00750.1"/>
    </source>
</evidence>
<protein>
    <submittedName>
        <fullName evidence="1">Uncharacterized protein</fullName>
    </submittedName>
</protein>
<keyword evidence="2" id="KW-1185">Reference proteome</keyword>
<gene>
    <name evidence="1" type="ORF">HMP0721_2199</name>
</gene>
<accession>E6MJL4</accession>
<sequence length="52" mass="6293">MPTALYRLFILKLNAHRFQRIQVPVLQRRLRPTKWRSAAYPQNEETAIEKSR</sequence>
<dbReference type="EMBL" id="AEQN01000028">
    <property type="protein sequence ID" value="EFV00750.1"/>
    <property type="molecule type" value="Genomic_DNA"/>
</dbReference>
<comment type="caution">
    <text evidence="1">The sequence shown here is derived from an EMBL/GenBank/DDBJ whole genome shotgun (WGS) entry which is preliminary data.</text>
</comment>
<evidence type="ECO:0000313" key="2">
    <source>
        <dbReference type="Proteomes" id="UP000004754"/>
    </source>
</evidence>
<dbReference type="STRING" id="887929.HMP0721_2199"/>
<proteinExistence type="predicted"/>